<reference evidence="1 2" key="1">
    <citation type="submission" date="2019-04" db="EMBL/GenBank/DDBJ databases">
        <title>Pedobacter sp. AR-3-17 sp. nov., isolated from Arctic soil.</title>
        <authorList>
            <person name="Dahal R.H."/>
            <person name="Kim D.-U."/>
        </authorList>
    </citation>
    <scope>NUCLEOTIDE SEQUENCE [LARGE SCALE GENOMIC DNA]</scope>
    <source>
        <strain evidence="1 2">AR-3-17</strain>
    </source>
</reference>
<dbReference type="Proteomes" id="UP000308181">
    <property type="component" value="Unassembled WGS sequence"/>
</dbReference>
<gene>
    <name evidence="1" type="ORF">FA046_06990</name>
</gene>
<evidence type="ECO:0000313" key="2">
    <source>
        <dbReference type="Proteomes" id="UP000308181"/>
    </source>
</evidence>
<keyword evidence="2" id="KW-1185">Reference proteome</keyword>
<sequence length="64" mass="7317">MKLNILNGAPAFNPQKKLCNRCREGNFRIPFFYALTIIVKLDLLKNKKAVESTSSNNMMRTGKK</sequence>
<comment type="caution">
    <text evidence="1">The sequence shown here is derived from an EMBL/GenBank/DDBJ whole genome shotgun (WGS) entry which is preliminary data.</text>
</comment>
<proteinExistence type="predicted"/>
<organism evidence="1 2">
    <name type="scientific">Pedobacter cryophilus</name>
    <dbReference type="NCBI Taxonomy" id="2571271"/>
    <lineage>
        <taxon>Bacteria</taxon>
        <taxon>Pseudomonadati</taxon>
        <taxon>Bacteroidota</taxon>
        <taxon>Sphingobacteriia</taxon>
        <taxon>Sphingobacteriales</taxon>
        <taxon>Sphingobacteriaceae</taxon>
        <taxon>Pedobacter</taxon>
    </lineage>
</organism>
<dbReference type="EMBL" id="SWBP01000002">
    <property type="protein sequence ID" value="TKB98853.1"/>
    <property type="molecule type" value="Genomic_DNA"/>
</dbReference>
<dbReference type="AlphaFoldDB" id="A0A4V5NXN5"/>
<name>A0A4V5NXN5_9SPHI</name>
<dbReference type="RefSeq" id="WP_136825667.1">
    <property type="nucleotide sequence ID" value="NZ_SWBP01000002.1"/>
</dbReference>
<evidence type="ECO:0000313" key="1">
    <source>
        <dbReference type="EMBL" id="TKB98853.1"/>
    </source>
</evidence>
<protein>
    <submittedName>
        <fullName evidence="1">Uncharacterized protein</fullName>
    </submittedName>
</protein>
<accession>A0A4V5NXN5</accession>